<dbReference type="GO" id="GO:0004222">
    <property type="term" value="F:metalloendopeptidase activity"/>
    <property type="evidence" value="ECO:0007669"/>
    <property type="project" value="UniProtKB-UniRule"/>
</dbReference>
<reference evidence="18 19" key="1">
    <citation type="submission" date="2016-08" db="EMBL/GenBank/DDBJ databases">
        <title>Genomes of anaerobic fungi encode conserved fungal cellulosomes for biomass hydrolysis.</title>
        <authorList>
            <consortium name="DOE Joint Genome Institute"/>
            <person name="Haitjema C.H."/>
            <person name="Gilmore S.P."/>
            <person name="Henske J.K."/>
            <person name="Solomon K.V."/>
            <person name="De Groot R."/>
            <person name="Kuo A."/>
            <person name="Mondo S.J."/>
            <person name="Salamov A.A."/>
            <person name="Labutti K."/>
            <person name="Zhao Z."/>
            <person name="Chiniquy J."/>
            <person name="Barry K."/>
            <person name="Brewer H.M."/>
            <person name="Purvine S.O."/>
            <person name="Wright A.T."/>
            <person name="Boxma B."/>
            <person name="Van Alen T."/>
            <person name="Hackstein J.H."/>
            <person name="Baker S.E."/>
            <person name="Grigoriev I.V."/>
            <person name="O'Malley M.A."/>
        </authorList>
    </citation>
    <scope>NUCLEOTIDE SEQUENCE [LARGE SCALE GENOMIC DNA]</scope>
    <source>
        <strain evidence="19">finn</strain>
    </source>
</reference>
<dbReference type="GO" id="GO:0036503">
    <property type="term" value="P:ERAD pathway"/>
    <property type="evidence" value="ECO:0007669"/>
    <property type="project" value="EnsemblFungi"/>
</dbReference>
<dbReference type="FunFam" id="3.30.2010.10:FF:000002">
    <property type="entry name" value="CAAX prenyl protease"/>
    <property type="match status" value="1"/>
</dbReference>
<evidence type="ECO:0000259" key="16">
    <source>
        <dbReference type="Pfam" id="PF01435"/>
    </source>
</evidence>
<proteinExistence type="inferred from homology"/>
<keyword evidence="3 15" id="KW-0812">Transmembrane</keyword>
<dbReference type="GO" id="GO:0120236">
    <property type="term" value="P:negative regulation of post-translational protein targeting to membrane, translocation"/>
    <property type="evidence" value="ECO:0007669"/>
    <property type="project" value="EnsemblFungi"/>
</dbReference>
<evidence type="ECO:0000256" key="13">
    <source>
        <dbReference type="PIRSR" id="PIRSR627057-1"/>
    </source>
</evidence>
<evidence type="ECO:0000313" key="18">
    <source>
        <dbReference type="EMBL" id="ORX46858.1"/>
    </source>
</evidence>
<feature type="transmembrane region" description="Helical" evidence="15">
    <location>
        <begin position="300"/>
        <end position="322"/>
    </location>
</feature>
<keyword evidence="8 15" id="KW-1133">Transmembrane helix</keyword>
<dbReference type="PANTHER" id="PTHR10120">
    <property type="entry name" value="CAAX PRENYL PROTEASE 1"/>
    <property type="match status" value="1"/>
</dbReference>
<keyword evidence="9 15" id="KW-0482">Metalloprotease</keyword>
<dbReference type="Gene3D" id="3.30.2010.10">
    <property type="entry name" value="Metalloproteases ('zincins'), catalytic domain"/>
    <property type="match status" value="1"/>
</dbReference>
<dbReference type="InterPro" id="IPR032456">
    <property type="entry name" value="Peptidase_M48_N"/>
</dbReference>
<evidence type="ECO:0000259" key="17">
    <source>
        <dbReference type="Pfam" id="PF16491"/>
    </source>
</evidence>
<feature type="binding site" evidence="14">
    <location>
        <position position="365"/>
    </location>
    <ligand>
        <name>Zn(2+)</name>
        <dbReference type="ChEBI" id="CHEBI:29105"/>
        <note>catalytic</note>
    </ligand>
</feature>
<evidence type="ECO:0000256" key="2">
    <source>
        <dbReference type="ARBA" id="ARBA00022670"/>
    </source>
</evidence>
<comment type="function">
    <text evidence="15">Proteolytically removes the C-terminal three residues of farnesylated proteins.</text>
</comment>
<comment type="caution">
    <text evidence="18">The sequence shown here is derived from an EMBL/GenBank/DDBJ whole genome shotgun (WGS) entry which is preliminary data.</text>
</comment>
<feature type="transmembrane region" description="Helical" evidence="15">
    <location>
        <begin position="12"/>
        <end position="29"/>
    </location>
</feature>
<keyword evidence="6 15" id="KW-0256">Endoplasmic reticulum</keyword>
<evidence type="ECO:0000256" key="4">
    <source>
        <dbReference type="ARBA" id="ARBA00022723"/>
    </source>
</evidence>
<feature type="transmembrane region" description="Helical" evidence="15">
    <location>
        <begin position="334"/>
        <end position="353"/>
    </location>
</feature>
<evidence type="ECO:0000256" key="6">
    <source>
        <dbReference type="ARBA" id="ARBA00022824"/>
    </source>
</evidence>
<gene>
    <name evidence="18" type="ORF">BCR36DRAFT_331008</name>
</gene>
<dbReference type="Pfam" id="PF16491">
    <property type="entry name" value="Peptidase_M48_N"/>
    <property type="match status" value="1"/>
</dbReference>
<feature type="domain" description="CAAX prenyl protease 1 N-terminal" evidence="17">
    <location>
        <begin position="31"/>
        <end position="214"/>
    </location>
</feature>
<dbReference type="STRING" id="1754191.A0A1Y1V451"/>
<evidence type="ECO:0000256" key="3">
    <source>
        <dbReference type="ARBA" id="ARBA00022692"/>
    </source>
</evidence>
<organism evidence="18 19">
    <name type="scientific">Piromyces finnis</name>
    <dbReference type="NCBI Taxonomy" id="1754191"/>
    <lineage>
        <taxon>Eukaryota</taxon>
        <taxon>Fungi</taxon>
        <taxon>Fungi incertae sedis</taxon>
        <taxon>Chytridiomycota</taxon>
        <taxon>Chytridiomycota incertae sedis</taxon>
        <taxon>Neocallimastigomycetes</taxon>
        <taxon>Neocallimastigales</taxon>
        <taxon>Neocallimastigaceae</taxon>
        <taxon>Piromyces</taxon>
    </lineage>
</organism>
<dbReference type="GO" id="GO:0071586">
    <property type="term" value="P:CAAX-box protein processing"/>
    <property type="evidence" value="ECO:0007669"/>
    <property type="project" value="UniProtKB-UniRule"/>
</dbReference>
<keyword evidence="10 15" id="KW-0472">Membrane</keyword>
<comment type="similarity">
    <text evidence="12 15">Belongs to the peptidase M48A family.</text>
</comment>
<dbReference type="OrthoDB" id="360839at2759"/>
<comment type="cofactor">
    <cofactor evidence="14 15">
        <name>Zn(2+)</name>
        <dbReference type="ChEBI" id="CHEBI:29105"/>
    </cofactor>
    <text evidence="14 15">Binds 1 zinc ion per subunit.</text>
</comment>
<dbReference type="Proteomes" id="UP000193719">
    <property type="component" value="Unassembled WGS sequence"/>
</dbReference>
<feature type="active site" description="Proton donor" evidence="13">
    <location>
        <position position="369"/>
    </location>
</feature>
<dbReference type="EC" id="3.4.24.84" evidence="15"/>
<dbReference type="AlphaFoldDB" id="A0A1Y1V451"/>
<evidence type="ECO:0000256" key="14">
    <source>
        <dbReference type="PIRSR" id="PIRSR627057-2"/>
    </source>
</evidence>
<dbReference type="GO" id="GO:0007323">
    <property type="term" value="P:peptide pheromone maturation"/>
    <property type="evidence" value="ECO:0007669"/>
    <property type="project" value="EnsemblFungi"/>
</dbReference>
<reference evidence="18 19" key="2">
    <citation type="submission" date="2016-08" db="EMBL/GenBank/DDBJ databases">
        <title>Pervasive Adenine N6-methylation of Active Genes in Fungi.</title>
        <authorList>
            <consortium name="DOE Joint Genome Institute"/>
            <person name="Mondo S.J."/>
            <person name="Dannebaum R.O."/>
            <person name="Kuo R.C."/>
            <person name="Labutti K."/>
            <person name="Haridas S."/>
            <person name="Kuo A."/>
            <person name="Salamov A."/>
            <person name="Ahrendt S.R."/>
            <person name="Lipzen A."/>
            <person name="Sullivan W."/>
            <person name="Andreopoulos W.B."/>
            <person name="Clum A."/>
            <person name="Lindquist E."/>
            <person name="Daum C."/>
            <person name="Ramamoorthy G.K."/>
            <person name="Gryganskyi A."/>
            <person name="Culley D."/>
            <person name="Magnuson J.K."/>
            <person name="James T.Y."/>
            <person name="O'Malley M.A."/>
            <person name="Stajich J.E."/>
            <person name="Spatafora J.W."/>
            <person name="Visel A."/>
            <person name="Grigoriev I.V."/>
        </authorList>
    </citation>
    <scope>NUCLEOTIDE SEQUENCE [LARGE SCALE GENOMIC DNA]</scope>
    <source>
        <strain evidence="19">finn</strain>
    </source>
</reference>
<feature type="transmembrane region" description="Helical" evidence="15">
    <location>
        <begin position="160"/>
        <end position="179"/>
    </location>
</feature>
<evidence type="ECO:0000256" key="10">
    <source>
        <dbReference type="ARBA" id="ARBA00023136"/>
    </source>
</evidence>
<dbReference type="GO" id="GO:0046872">
    <property type="term" value="F:metal ion binding"/>
    <property type="evidence" value="ECO:0007669"/>
    <property type="project" value="UniProtKB-UniRule"/>
</dbReference>
<evidence type="ECO:0000256" key="12">
    <source>
        <dbReference type="ARBA" id="ARBA00060927"/>
    </source>
</evidence>
<feature type="transmembrane region" description="Helical" evidence="15">
    <location>
        <begin position="185"/>
        <end position="204"/>
    </location>
</feature>
<keyword evidence="2 15" id="KW-0645">Protease</keyword>
<dbReference type="InterPro" id="IPR027057">
    <property type="entry name" value="CAXX_Prtase_1"/>
</dbReference>
<comment type="catalytic activity">
    <reaction evidence="11 15">
        <text>Hydrolyzes the peptide bond -P2-(S-farnesyl or geranylgeranyl)C-P1'-P2'-P3'-COOH where P1' and P2' are amino acids with aliphatic side chains and P3' is any C-terminal residue.</text>
        <dbReference type="EC" id="3.4.24.84"/>
    </reaction>
</comment>
<evidence type="ECO:0000256" key="7">
    <source>
        <dbReference type="ARBA" id="ARBA00022833"/>
    </source>
</evidence>
<accession>A0A1Y1V451</accession>
<keyword evidence="19" id="KW-1185">Reference proteome</keyword>
<dbReference type="CDD" id="cd07343">
    <property type="entry name" value="M48A_Zmpste24p_like"/>
    <property type="match status" value="1"/>
</dbReference>
<evidence type="ECO:0000256" key="5">
    <source>
        <dbReference type="ARBA" id="ARBA00022801"/>
    </source>
</evidence>
<keyword evidence="5 15" id="KW-0378">Hydrolase</keyword>
<feature type="active site" evidence="13">
    <location>
        <position position="288"/>
    </location>
</feature>
<sequence>MFLPLTGSWKNDVIAFIAIIYTWETYIKVRQYKKVCNSKIPKQLEKYVDEEKLEKTKAYQKDNHVFSFITDALDLIETVLMIKYNLLPYLWDVAGTVLLKFGYNSEYEILQSLVFIGLFKIINDIINLPQDLYHTFVIEARHGFNNTTLKLYIIDEIKTNLLLIAFGGPLISLFLKIIQWTGDNFYFYVWIFMAVVQLLMLIIYPNFIQPLFNKFTPLEEGELKTKIEKIAADVNYPLKKLFVVDNSKRSGHSNAYLFGLGKNKRIVLYDTLLKQVNNEEICSILGHELGHWYHSHNIKLLIVSEVQAFILFYIFSCVINYTPLYQSFGFNVQPILIGFILFSFIFSPIDSLIDFTTNIITRKLERQADEFATRNLKRGDDLLTGLIKIHTENLSNLIVDPLYSAWNYSHPPLLERIEHIRKTQDSMGKKSE</sequence>
<feature type="domain" description="Peptidase M48" evidence="16">
    <location>
        <begin position="217"/>
        <end position="423"/>
    </location>
</feature>
<evidence type="ECO:0000313" key="19">
    <source>
        <dbReference type="Proteomes" id="UP000193719"/>
    </source>
</evidence>
<dbReference type="InterPro" id="IPR001915">
    <property type="entry name" value="Peptidase_M48"/>
</dbReference>
<feature type="binding site" evidence="14">
    <location>
        <position position="287"/>
    </location>
    <ligand>
        <name>Zn(2+)</name>
        <dbReference type="ChEBI" id="CHEBI:29105"/>
        <note>catalytic</note>
    </ligand>
</feature>
<evidence type="ECO:0000256" key="11">
    <source>
        <dbReference type="ARBA" id="ARBA00044456"/>
    </source>
</evidence>
<evidence type="ECO:0000256" key="8">
    <source>
        <dbReference type="ARBA" id="ARBA00022989"/>
    </source>
</evidence>
<keyword evidence="7 14" id="KW-0862">Zinc</keyword>
<dbReference type="EMBL" id="MCFH01000033">
    <property type="protein sequence ID" value="ORX46858.1"/>
    <property type="molecule type" value="Genomic_DNA"/>
</dbReference>
<comment type="subcellular location">
    <subcellularLocation>
        <location evidence="1 15">Endoplasmic reticulum membrane</location>
        <topology evidence="1 15">Multi-pass membrane protein</topology>
    </subcellularLocation>
</comment>
<name>A0A1Y1V451_9FUNG</name>
<dbReference type="GO" id="GO:0005637">
    <property type="term" value="C:nuclear inner membrane"/>
    <property type="evidence" value="ECO:0007669"/>
    <property type="project" value="EnsemblFungi"/>
</dbReference>
<dbReference type="GO" id="GO:0005789">
    <property type="term" value="C:endoplasmic reticulum membrane"/>
    <property type="evidence" value="ECO:0007669"/>
    <property type="project" value="UniProtKB-SubCell"/>
</dbReference>
<evidence type="ECO:0000256" key="15">
    <source>
        <dbReference type="RuleBase" id="RU366005"/>
    </source>
</evidence>
<dbReference type="GO" id="GO:0031204">
    <property type="term" value="P:post-translational protein targeting to membrane, translocation"/>
    <property type="evidence" value="ECO:0007669"/>
    <property type="project" value="EnsemblFungi"/>
</dbReference>
<keyword evidence="4 14" id="KW-0479">Metal-binding</keyword>
<feature type="binding site" evidence="14">
    <location>
        <position position="291"/>
    </location>
    <ligand>
        <name>Zn(2+)</name>
        <dbReference type="ChEBI" id="CHEBI:29105"/>
        <note>catalytic</note>
    </ligand>
</feature>
<dbReference type="Pfam" id="PF01435">
    <property type="entry name" value="Peptidase_M48"/>
    <property type="match status" value="1"/>
</dbReference>
<protein>
    <recommendedName>
        <fullName evidence="15">CAAX prenyl protease</fullName>
        <ecNumber evidence="15">3.4.24.84</ecNumber>
    </recommendedName>
</protein>
<evidence type="ECO:0000256" key="1">
    <source>
        <dbReference type="ARBA" id="ARBA00004477"/>
    </source>
</evidence>
<evidence type="ECO:0000256" key="9">
    <source>
        <dbReference type="ARBA" id="ARBA00023049"/>
    </source>
</evidence>